<feature type="transmembrane region" description="Helical" evidence="1">
    <location>
        <begin position="119"/>
        <end position="142"/>
    </location>
</feature>
<feature type="domain" description="CWH43-like N-terminal" evidence="2">
    <location>
        <begin position="26"/>
        <end position="250"/>
    </location>
</feature>
<evidence type="ECO:0000259" key="2">
    <source>
        <dbReference type="Pfam" id="PF10277"/>
    </source>
</evidence>
<feature type="transmembrane region" description="Helical" evidence="1">
    <location>
        <begin position="154"/>
        <end position="176"/>
    </location>
</feature>
<evidence type="ECO:0000313" key="3">
    <source>
        <dbReference type="EMBL" id="SEO03162.1"/>
    </source>
</evidence>
<proteinExistence type="predicted"/>
<dbReference type="OrthoDB" id="7838930at2"/>
<reference evidence="3 4" key="1">
    <citation type="submission" date="2016-10" db="EMBL/GenBank/DDBJ databases">
        <authorList>
            <person name="de Groot N.N."/>
        </authorList>
    </citation>
    <scope>NUCLEOTIDE SEQUENCE [LARGE SCALE GENOMIC DNA]</scope>
    <source>
        <strain evidence="3 4">DSM 27842</strain>
    </source>
</reference>
<dbReference type="EMBL" id="FODS01000001">
    <property type="protein sequence ID" value="SEO03162.1"/>
    <property type="molecule type" value="Genomic_DNA"/>
</dbReference>
<dbReference type="Pfam" id="PF10277">
    <property type="entry name" value="Frag1"/>
    <property type="match status" value="1"/>
</dbReference>
<feature type="transmembrane region" description="Helical" evidence="1">
    <location>
        <begin position="77"/>
        <end position="99"/>
    </location>
</feature>
<dbReference type="AlphaFoldDB" id="A0A1H8LDB6"/>
<feature type="transmembrane region" description="Helical" evidence="1">
    <location>
        <begin position="197"/>
        <end position="216"/>
    </location>
</feature>
<feature type="transmembrane region" description="Helical" evidence="1">
    <location>
        <begin position="236"/>
        <end position="259"/>
    </location>
</feature>
<accession>A0A1H8LDB6</accession>
<name>A0A1H8LDB6_9RHOB</name>
<dbReference type="InterPro" id="IPR019402">
    <property type="entry name" value="CWH43_N"/>
</dbReference>
<keyword evidence="1" id="KW-0472">Membrane</keyword>
<evidence type="ECO:0000256" key="1">
    <source>
        <dbReference type="SAM" id="Phobius"/>
    </source>
</evidence>
<protein>
    <recommendedName>
        <fullName evidence="2">CWH43-like N-terminal domain-containing protein</fullName>
    </recommendedName>
</protein>
<dbReference type="STRING" id="569882.SAMN04490248_10196"/>
<dbReference type="RefSeq" id="WP_093114668.1">
    <property type="nucleotide sequence ID" value="NZ_FODS01000001.1"/>
</dbReference>
<dbReference type="Proteomes" id="UP000198893">
    <property type="component" value="Unassembled WGS sequence"/>
</dbReference>
<evidence type="ECO:0000313" key="4">
    <source>
        <dbReference type="Proteomes" id="UP000198893"/>
    </source>
</evidence>
<organism evidence="3 4">
    <name type="scientific">Salinihabitans flavidus</name>
    <dbReference type="NCBI Taxonomy" id="569882"/>
    <lineage>
        <taxon>Bacteria</taxon>
        <taxon>Pseudomonadati</taxon>
        <taxon>Pseudomonadota</taxon>
        <taxon>Alphaproteobacteria</taxon>
        <taxon>Rhodobacterales</taxon>
        <taxon>Roseobacteraceae</taxon>
        <taxon>Salinihabitans</taxon>
    </lineage>
</organism>
<keyword evidence="1" id="KW-0812">Transmembrane</keyword>
<sequence length="261" mass="28364">MTETSPGSVQCATARPHVAEAGLAIWVLTSVGFVVAVINLLIYRARWDFIAAHPVYSAGQPPTISRALSDPAIGEPFAFWMLLAAPLLVLGLCAILALVEMDLRRFGAGQVNLARVRALFVLIVLLQTVAAVGIVMLSHYRMPEATPRHMTGSYLFFIAQTGTVLAGGIVSGWLRALPEGPGRLTLARMHEFRRRMAAVPLLLAALYLVLFVAKHFTFPVGNEAVYLAYVSTEPVVITAMLLYLALFAVDTGVIVLRYFRA</sequence>
<keyword evidence="1" id="KW-1133">Transmembrane helix</keyword>
<feature type="transmembrane region" description="Helical" evidence="1">
    <location>
        <begin position="23"/>
        <end position="43"/>
    </location>
</feature>
<gene>
    <name evidence="3" type="ORF">SAMN04490248_10196</name>
</gene>
<keyword evidence="4" id="KW-1185">Reference proteome</keyword>